<comment type="caution">
    <text evidence="2">The sequence shown here is derived from an EMBL/GenBank/DDBJ whole genome shotgun (WGS) entry which is preliminary data.</text>
</comment>
<dbReference type="EMBL" id="JBHSCQ010000017">
    <property type="protein sequence ID" value="MFC4266267.1"/>
    <property type="molecule type" value="Genomic_DNA"/>
</dbReference>
<feature type="region of interest" description="Disordered" evidence="1">
    <location>
        <begin position="176"/>
        <end position="198"/>
    </location>
</feature>
<evidence type="ECO:0000256" key="1">
    <source>
        <dbReference type="SAM" id="MobiDB-lite"/>
    </source>
</evidence>
<dbReference type="Proteomes" id="UP001595773">
    <property type="component" value="Unassembled WGS sequence"/>
</dbReference>
<sequence length="198" mass="21785">MDAQELSSELIPSPAQIVELIEKLAEGIWPRSDAERKAFFARLGFTTGARLDEPNEFSATAHYALLTPLPGELSTAWTAHNGHLMGVNMQPYTAMTPDNLTTRSGYDEVRKHLTALFGEPAHPWGDPLVPASVWNTNGRRIVVRFFNLRHSGMMVSVDDARLAAAAESAAKLRREKAHWNNSEEGASPFLLPKLGTHG</sequence>
<gene>
    <name evidence="2" type="ORF">ACFOW9_11700</name>
</gene>
<accession>A0ABV8R2K1</accession>
<name>A0ABV8R2K1_9MICC</name>
<reference evidence="3" key="1">
    <citation type="journal article" date="2019" name="Int. J. Syst. Evol. Microbiol.">
        <title>The Global Catalogue of Microorganisms (GCM) 10K type strain sequencing project: providing services to taxonomists for standard genome sequencing and annotation.</title>
        <authorList>
            <consortium name="The Broad Institute Genomics Platform"/>
            <consortium name="The Broad Institute Genome Sequencing Center for Infectious Disease"/>
            <person name="Wu L."/>
            <person name="Ma J."/>
        </authorList>
    </citation>
    <scope>NUCLEOTIDE SEQUENCE [LARGE SCALE GENOMIC DNA]</scope>
    <source>
        <strain evidence="3">CGMCC 1.10698</strain>
    </source>
</reference>
<dbReference type="RefSeq" id="WP_230067084.1">
    <property type="nucleotide sequence ID" value="NZ_BAABLL010000008.1"/>
</dbReference>
<evidence type="ECO:0000313" key="3">
    <source>
        <dbReference type="Proteomes" id="UP001595773"/>
    </source>
</evidence>
<keyword evidence="3" id="KW-1185">Reference proteome</keyword>
<protein>
    <submittedName>
        <fullName evidence="2">Uncharacterized protein</fullName>
    </submittedName>
</protein>
<organism evidence="2 3">
    <name type="scientific">Arthrobacter cryoconiti</name>
    <dbReference type="NCBI Taxonomy" id="748907"/>
    <lineage>
        <taxon>Bacteria</taxon>
        <taxon>Bacillati</taxon>
        <taxon>Actinomycetota</taxon>
        <taxon>Actinomycetes</taxon>
        <taxon>Micrococcales</taxon>
        <taxon>Micrococcaceae</taxon>
        <taxon>Arthrobacter</taxon>
    </lineage>
</organism>
<evidence type="ECO:0000313" key="2">
    <source>
        <dbReference type="EMBL" id="MFC4266267.1"/>
    </source>
</evidence>
<proteinExistence type="predicted"/>